<accession>A0A2T7NYE4</accession>
<evidence type="ECO:0000256" key="3">
    <source>
        <dbReference type="ARBA" id="ARBA00007460"/>
    </source>
</evidence>
<feature type="compositionally biased region" description="Low complexity" evidence="10">
    <location>
        <begin position="372"/>
        <end position="391"/>
    </location>
</feature>
<dbReference type="InterPro" id="IPR003903">
    <property type="entry name" value="UIM_dom"/>
</dbReference>
<feature type="compositionally biased region" description="Basic and acidic residues" evidence="10">
    <location>
        <begin position="202"/>
        <end position="212"/>
    </location>
</feature>
<proteinExistence type="inferred from homology"/>
<keyword evidence="13" id="KW-1185">Reference proteome</keyword>
<feature type="region of interest" description="Disordered" evidence="10">
    <location>
        <begin position="202"/>
        <end position="308"/>
    </location>
</feature>
<evidence type="ECO:0000256" key="2">
    <source>
        <dbReference type="ARBA" id="ARBA00004496"/>
    </source>
</evidence>
<comment type="caution">
    <text evidence="12">The sequence shown here is derived from an EMBL/GenBank/DDBJ whole genome shotgun (WGS) entry which is preliminary data.</text>
</comment>
<evidence type="ECO:0000256" key="5">
    <source>
        <dbReference type="ARBA" id="ARBA00022490"/>
    </source>
</evidence>
<dbReference type="PROSITE" id="PS50330">
    <property type="entry name" value="UIM"/>
    <property type="match status" value="1"/>
</dbReference>
<comment type="similarity">
    <text evidence="3">Belongs to the CFAP36 family.</text>
</comment>
<dbReference type="AlphaFoldDB" id="A0A2T7NYE4"/>
<feature type="compositionally biased region" description="Polar residues" evidence="10">
    <location>
        <begin position="273"/>
        <end position="288"/>
    </location>
</feature>
<dbReference type="OrthoDB" id="272687at2759"/>
<evidence type="ECO:0000259" key="11">
    <source>
        <dbReference type="Pfam" id="PF11527"/>
    </source>
</evidence>
<dbReference type="OMA" id="DWYIPIL"/>
<dbReference type="InterPro" id="IPR042541">
    <property type="entry name" value="BART_sf"/>
</dbReference>
<dbReference type="PANTHER" id="PTHR21532:SF0">
    <property type="entry name" value="CILIA- AND FLAGELLA-ASSOCIATED PROTEIN 36"/>
    <property type="match status" value="1"/>
</dbReference>
<gene>
    <name evidence="12" type="ORF">C0Q70_13843</name>
</gene>
<feature type="compositionally biased region" description="Polar residues" evidence="10">
    <location>
        <begin position="296"/>
        <end position="307"/>
    </location>
</feature>
<dbReference type="Gene3D" id="1.20.1520.10">
    <property type="entry name" value="ADP-ribosylation factor-like 2-binding protein, domain"/>
    <property type="match status" value="1"/>
</dbReference>
<keyword evidence="8" id="KW-0966">Cell projection</keyword>
<name>A0A2T7NYE4_POMCA</name>
<evidence type="ECO:0000256" key="1">
    <source>
        <dbReference type="ARBA" id="ARBA00004138"/>
    </source>
</evidence>
<feature type="compositionally biased region" description="Polar residues" evidence="10">
    <location>
        <begin position="217"/>
        <end position="227"/>
    </location>
</feature>
<reference evidence="12 13" key="1">
    <citation type="submission" date="2018-04" db="EMBL/GenBank/DDBJ databases">
        <title>The genome of golden apple snail Pomacea canaliculata provides insight into stress tolerance and invasive adaptation.</title>
        <authorList>
            <person name="Liu C."/>
            <person name="Liu B."/>
            <person name="Ren Y."/>
            <person name="Zhang Y."/>
            <person name="Wang H."/>
            <person name="Li S."/>
            <person name="Jiang F."/>
            <person name="Yin L."/>
            <person name="Zhang G."/>
            <person name="Qian W."/>
            <person name="Fan W."/>
        </authorList>
    </citation>
    <scope>NUCLEOTIDE SEQUENCE [LARGE SCALE GENOMIC DNA]</scope>
    <source>
        <strain evidence="12">SZHN2017</strain>
        <tissue evidence="12">Muscle</tissue>
    </source>
</reference>
<dbReference type="InterPro" id="IPR023379">
    <property type="entry name" value="BART_dom"/>
</dbReference>
<evidence type="ECO:0000256" key="4">
    <source>
        <dbReference type="ARBA" id="ARBA00021815"/>
    </source>
</evidence>
<keyword evidence="7" id="KW-0969">Cilium</keyword>
<dbReference type="Proteomes" id="UP000245119">
    <property type="component" value="Linkage Group LG8"/>
</dbReference>
<dbReference type="Pfam" id="PF11527">
    <property type="entry name" value="ARL2_Bind_BART"/>
    <property type="match status" value="1"/>
</dbReference>
<sequence>MAALSRDFVFDSLLCYLSNPLFQVPIQSFMENHCLIFDTTTEDSPEYRSVHKQYRDLVGSLLEAFQEDTRLTHDQIIKAMAIFNADAELQSLFQELFEQVLAMDDFPMFVHLMINKNIELQKQALMLITVMHRGQESSELRHTQQASMCTPAVSNQQDEEEILKAVLELSRKEYEAQKQTEQEEEYQSAIIISKTEALRLQEESNKEQEKLKLAKKNATQAENSPPLTQKHDSQSLVKQPLHSLASSTKDAEDRDKSTGVSPSITRNKVAFSQEVSQDLPTKTSTNVATHGPHLFQDSQKGPSSKQAAAQWLKAAEKEVKSSDAHSSAVYAAAASMAGMTEEEYKKRAQFLKEQRDKLMEMKQREREKQLLSAASIQPSRPASARAAQAAIKSEKVEVIPNSAEDDKKLAMRKTIADRLKSELMGKK</sequence>
<evidence type="ECO:0000313" key="12">
    <source>
        <dbReference type="EMBL" id="PVD26174.1"/>
    </source>
</evidence>
<evidence type="ECO:0000313" key="13">
    <source>
        <dbReference type="Proteomes" id="UP000245119"/>
    </source>
</evidence>
<evidence type="ECO:0000256" key="10">
    <source>
        <dbReference type="SAM" id="MobiDB-lite"/>
    </source>
</evidence>
<evidence type="ECO:0000256" key="7">
    <source>
        <dbReference type="ARBA" id="ARBA00023069"/>
    </source>
</evidence>
<evidence type="ECO:0000256" key="8">
    <source>
        <dbReference type="ARBA" id="ARBA00023273"/>
    </source>
</evidence>
<evidence type="ECO:0000256" key="6">
    <source>
        <dbReference type="ARBA" id="ARBA00023054"/>
    </source>
</evidence>
<dbReference type="GO" id="GO:0005930">
    <property type="term" value="C:axoneme"/>
    <property type="evidence" value="ECO:0007669"/>
    <property type="project" value="TreeGrafter"/>
</dbReference>
<dbReference type="GO" id="GO:0097546">
    <property type="term" value="C:ciliary base"/>
    <property type="evidence" value="ECO:0007669"/>
    <property type="project" value="TreeGrafter"/>
</dbReference>
<keyword evidence="6" id="KW-0175">Coiled coil</keyword>
<evidence type="ECO:0000256" key="9">
    <source>
        <dbReference type="ARBA" id="ARBA00031593"/>
    </source>
</evidence>
<dbReference type="EMBL" id="PZQS01000008">
    <property type="protein sequence ID" value="PVD26174.1"/>
    <property type="molecule type" value="Genomic_DNA"/>
</dbReference>
<dbReference type="STRING" id="400727.A0A2T7NYE4"/>
<dbReference type="PANTHER" id="PTHR21532">
    <property type="entry name" value="PHOSPHODIESTERASE HL"/>
    <property type="match status" value="1"/>
</dbReference>
<protein>
    <recommendedName>
        <fullName evidence="4">Cilia- and flagella-associated protein 36</fullName>
    </recommendedName>
    <alternativeName>
        <fullName evidence="9">Coiled-coil domain-containing protein 104</fullName>
    </alternativeName>
</protein>
<feature type="domain" description="BART" evidence="11">
    <location>
        <begin position="6"/>
        <end position="121"/>
    </location>
</feature>
<organism evidence="12 13">
    <name type="scientific">Pomacea canaliculata</name>
    <name type="common">Golden apple snail</name>
    <dbReference type="NCBI Taxonomy" id="400727"/>
    <lineage>
        <taxon>Eukaryota</taxon>
        <taxon>Metazoa</taxon>
        <taxon>Spiralia</taxon>
        <taxon>Lophotrochozoa</taxon>
        <taxon>Mollusca</taxon>
        <taxon>Gastropoda</taxon>
        <taxon>Caenogastropoda</taxon>
        <taxon>Architaenioglossa</taxon>
        <taxon>Ampullarioidea</taxon>
        <taxon>Ampullariidae</taxon>
        <taxon>Pomacea</taxon>
    </lineage>
</organism>
<comment type="subcellular location">
    <subcellularLocation>
        <location evidence="1">Cell projection</location>
        <location evidence="1">Cilium</location>
    </subcellularLocation>
    <subcellularLocation>
        <location evidence="2">Cytoplasm</location>
    </subcellularLocation>
</comment>
<keyword evidence="5" id="KW-0963">Cytoplasm</keyword>
<dbReference type="InterPro" id="IPR038888">
    <property type="entry name" value="CFAP36"/>
</dbReference>
<feature type="region of interest" description="Disordered" evidence="10">
    <location>
        <begin position="369"/>
        <end position="392"/>
    </location>
</feature>